<keyword evidence="5 9" id="KW-0547">Nucleotide-binding</keyword>
<keyword evidence="2" id="KW-1003">Cell membrane</keyword>
<dbReference type="Proteomes" id="UP001595858">
    <property type="component" value="Unassembled WGS sequence"/>
</dbReference>
<evidence type="ECO:0000256" key="4">
    <source>
        <dbReference type="ARBA" id="ARBA00022737"/>
    </source>
</evidence>
<feature type="binding site" evidence="9">
    <location>
        <begin position="491"/>
        <end position="498"/>
    </location>
    <ligand>
        <name>ATP</name>
        <dbReference type="ChEBI" id="CHEBI:30616"/>
    </ligand>
</feature>
<dbReference type="NCBIfam" id="TIGR03925">
    <property type="entry name" value="T7SS_EccC_b"/>
    <property type="match status" value="1"/>
</dbReference>
<feature type="region of interest" description="Disordered" evidence="10">
    <location>
        <begin position="1"/>
        <end position="35"/>
    </location>
</feature>
<protein>
    <submittedName>
        <fullName evidence="13">Type VII secretion protein EccCa</fullName>
    </submittedName>
</protein>
<dbReference type="InterPro" id="IPR027417">
    <property type="entry name" value="P-loop_NTPase"/>
</dbReference>
<feature type="binding site" evidence="9">
    <location>
        <begin position="1127"/>
        <end position="1134"/>
    </location>
    <ligand>
        <name>ATP</name>
        <dbReference type="ChEBI" id="CHEBI:30616"/>
    </ligand>
</feature>
<reference evidence="14" key="1">
    <citation type="journal article" date="2019" name="Int. J. Syst. Evol. Microbiol.">
        <title>The Global Catalogue of Microorganisms (GCM) 10K type strain sequencing project: providing services to taxonomists for standard genome sequencing and annotation.</title>
        <authorList>
            <consortium name="The Broad Institute Genomics Platform"/>
            <consortium name="The Broad Institute Genome Sequencing Center for Infectious Disease"/>
            <person name="Wu L."/>
            <person name="Ma J."/>
        </authorList>
    </citation>
    <scope>NUCLEOTIDE SEQUENCE [LARGE SCALE GENOMIC DNA]</scope>
    <source>
        <strain evidence="14">CGMCC 4.7304</strain>
    </source>
</reference>
<evidence type="ECO:0000256" key="2">
    <source>
        <dbReference type="ARBA" id="ARBA00022475"/>
    </source>
</evidence>
<evidence type="ECO:0000256" key="10">
    <source>
        <dbReference type="SAM" id="MobiDB-lite"/>
    </source>
</evidence>
<feature type="domain" description="FtsK" evidence="12">
    <location>
        <begin position="1110"/>
        <end position="1291"/>
    </location>
</feature>
<dbReference type="PROSITE" id="PS50901">
    <property type="entry name" value="FTSK"/>
    <property type="match status" value="3"/>
</dbReference>
<evidence type="ECO:0000256" key="8">
    <source>
        <dbReference type="ARBA" id="ARBA00023136"/>
    </source>
</evidence>
<evidence type="ECO:0000256" key="9">
    <source>
        <dbReference type="PROSITE-ProRule" id="PRU00289"/>
    </source>
</evidence>
<keyword evidence="3 11" id="KW-0812">Transmembrane</keyword>
<feature type="transmembrane region" description="Helical" evidence="11">
    <location>
        <begin position="40"/>
        <end position="63"/>
    </location>
</feature>
<sequence>MSTILVRRPPRRPGPDMPSGTISLQEPPELSEPESTMSSVLMYMPMAMTSMSMMLLIVPRYIGRGGGGGGGGGDLMVYLAGGMMLVGAVVMLGGQYVRAQLERRNKLNGDRQDYLRYLKQMRTRLREVVTEQRDAMLWRAPHPDALWSIVRTSRLWERRAEDDDFAEVRIGVGEQAMAMTIAPLSSKPVEDLEPLSAHALRRFVRAYTTVQDQPVLVYLRGYARISLRGDPEASRAMVRALVGQLAVAHPHDELRVAACVSDEMRPAWAWLKWLPHNQHATDTDGVGSTRLMAADAVDLESLIGPDLADRPRFDPDASPNRDEPFTVIVLDGGKVPAGSRFLGGGYRNGVVIELDDPMPPEDDPYTLALQVEQGELVMLSRDNNGRQVTTSLGRPDSLGPNRAAGLGRLLAPYRIGFTSEVTEPLTTDFELTSLVGISNLYEHDVQRSWSEQHPKNRLRVPLGIAADGGPLELDIKESALGGMGPHGMLIGATGSGKSELLRTLVLALALTHSPETLNFVLVDFKGGATFIGLDKLRHTSALITNLADEAILVDRMQDALHGELIRRQELLRSAGNFSSIHEYEKARESNPRMDPMPSLLVVVDEFSELLAAHRDFMDLFVMIGRLGRSLGVHLLLASQRLDEGRMHQLEGHLSYRIGLRTFSAMESRGVLGVPDAYELPPVPGSGYLKSDIETLTRFKAAYVSGAYRTKPRAVSREGGPQGVVVFSDDYVPKPQPVDEAPEPEPEDDSAPTLISAALDRLMDHGPPAREIWLPPLDVPLRMDELLAMVGVHLPEGGLAWTGSGRLEVPLGIIDRPFEHTRLPLKADLTGAGGHVGIAGGPQSGKSTALALLMLSLAVLNTPAQVQFYCIDCGGGVLQTLNGLPHVGSVAARTEERRIVRTILELHELLTNREAQFAEHGIDSMATYRRRRAAGEFADDPYGDVFLVVDGWGTIRQEFADHVSSILQLVQRGLNYGIHVVVASPRWADFHTGLRDLLGTRFELRLGDPVDSIVHMRAAQTVPRTPGRGITEDKYHFLTGLPRADGSADPVTLSAGVSDLISRVTDGWGDGPQAPAVRTLPPVLHARELPASELTETGGLKVSLGVEGRRMKPFWHDFSATPHLIVVGDTETGKTTLVRHITNAIRDHYDAQSARVVLVDQRRQLFDAVPRDMQLGYAVTGESMQEMMQAAAGAMRERLPGPDITPERLRRRDWWTGPELFLVVDDYEMMSGSGPSPLAPLQPMLSQGAEIGMHLILVHAAGGFSRAASDPVIRTMIDGNAPAVLFSAPQSEGVLFGSIRPRRMPPGRALWISRRDPIEVQMAIAEGMEE</sequence>
<keyword evidence="6 9" id="KW-0067">ATP-binding</keyword>
<feature type="binding site" evidence="9">
    <location>
        <begin position="839"/>
        <end position="846"/>
    </location>
    <ligand>
        <name>ATP</name>
        <dbReference type="ChEBI" id="CHEBI:30616"/>
    </ligand>
</feature>
<evidence type="ECO:0000313" key="13">
    <source>
        <dbReference type="EMBL" id="MFC4869004.1"/>
    </source>
</evidence>
<dbReference type="RefSeq" id="WP_344146889.1">
    <property type="nucleotide sequence ID" value="NZ_BAAAQI010000018.1"/>
</dbReference>
<keyword evidence="4" id="KW-0677">Repeat</keyword>
<dbReference type="Gene3D" id="3.40.50.300">
    <property type="entry name" value="P-loop containing nucleotide triphosphate hydrolases"/>
    <property type="match status" value="3"/>
</dbReference>
<evidence type="ECO:0000256" key="7">
    <source>
        <dbReference type="ARBA" id="ARBA00022989"/>
    </source>
</evidence>
<gene>
    <name evidence="13" type="primary">eccCa</name>
    <name evidence="13" type="ORF">ACFPCZ_20415</name>
</gene>
<dbReference type="InterPro" id="IPR003593">
    <property type="entry name" value="AAA+_ATPase"/>
</dbReference>
<feature type="domain" description="FtsK" evidence="12">
    <location>
        <begin position="821"/>
        <end position="1012"/>
    </location>
</feature>
<evidence type="ECO:0000259" key="12">
    <source>
        <dbReference type="PROSITE" id="PS50901"/>
    </source>
</evidence>
<evidence type="ECO:0000256" key="11">
    <source>
        <dbReference type="SAM" id="Phobius"/>
    </source>
</evidence>
<dbReference type="InterPro" id="IPR023837">
    <property type="entry name" value="EccCb-like_Actinobacteria"/>
</dbReference>
<name>A0ABV9SRQ7_9ACTN</name>
<dbReference type="InterPro" id="IPR050206">
    <property type="entry name" value="FtsK/SpoIIIE/SftA"/>
</dbReference>
<dbReference type="Pfam" id="PF01580">
    <property type="entry name" value="FtsK_SpoIIIE"/>
    <property type="match status" value="3"/>
</dbReference>
<proteinExistence type="predicted"/>
<feature type="compositionally biased region" description="Acidic residues" evidence="10">
    <location>
        <begin position="739"/>
        <end position="749"/>
    </location>
</feature>
<evidence type="ECO:0000256" key="6">
    <source>
        <dbReference type="ARBA" id="ARBA00022840"/>
    </source>
</evidence>
<dbReference type="NCBIfam" id="TIGR03924">
    <property type="entry name" value="T7SS_EccC_a"/>
    <property type="match status" value="1"/>
</dbReference>
<dbReference type="PANTHER" id="PTHR22683">
    <property type="entry name" value="SPORULATION PROTEIN RELATED"/>
    <property type="match status" value="1"/>
</dbReference>
<evidence type="ECO:0000256" key="1">
    <source>
        <dbReference type="ARBA" id="ARBA00004651"/>
    </source>
</evidence>
<dbReference type="InterPro" id="IPR023836">
    <property type="entry name" value="EccCa-like_Actinobacteria"/>
</dbReference>
<comment type="caution">
    <text evidence="13">The sequence shown here is derived from an EMBL/GenBank/DDBJ whole genome shotgun (WGS) entry which is preliminary data.</text>
</comment>
<evidence type="ECO:0000256" key="3">
    <source>
        <dbReference type="ARBA" id="ARBA00022692"/>
    </source>
</evidence>
<organism evidence="13 14">
    <name type="scientific">Streptomonospora arabica</name>
    <dbReference type="NCBI Taxonomy" id="412417"/>
    <lineage>
        <taxon>Bacteria</taxon>
        <taxon>Bacillati</taxon>
        <taxon>Actinomycetota</taxon>
        <taxon>Actinomycetes</taxon>
        <taxon>Streptosporangiales</taxon>
        <taxon>Nocardiopsidaceae</taxon>
        <taxon>Streptomonospora</taxon>
    </lineage>
</organism>
<feature type="transmembrane region" description="Helical" evidence="11">
    <location>
        <begin position="75"/>
        <end position="97"/>
    </location>
</feature>
<dbReference type="SMART" id="SM00382">
    <property type="entry name" value="AAA"/>
    <property type="match status" value="3"/>
</dbReference>
<dbReference type="InterPro" id="IPR002543">
    <property type="entry name" value="FtsK_dom"/>
</dbReference>
<keyword evidence="7 11" id="KW-1133">Transmembrane helix</keyword>
<feature type="region of interest" description="Disordered" evidence="10">
    <location>
        <begin position="731"/>
        <end position="750"/>
    </location>
</feature>
<evidence type="ECO:0000256" key="5">
    <source>
        <dbReference type="ARBA" id="ARBA00022741"/>
    </source>
</evidence>
<dbReference type="PANTHER" id="PTHR22683:SF1">
    <property type="entry name" value="TYPE VII SECRETION SYSTEM PROTEIN ESSC"/>
    <property type="match status" value="1"/>
</dbReference>
<feature type="domain" description="FtsK" evidence="12">
    <location>
        <begin position="468"/>
        <end position="668"/>
    </location>
</feature>
<keyword evidence="14" id="KW-1185">Reference proteome</keyword>
<accession>A0ABV9SRQ7</accession>
<comment type="subcellular location">
    <subcellularLocation>
        <location evidence="1">Cell membrane</location>
        <topology evidence="1">Multi-pass membrane protein</topology>
    </subcellularLocation>
</comment>
<dbReference type="EMBL" id="JBHSIY010000023">
    <property type="protein sequence ID" value="MFC4869004.1"/>
    <property type="molecule type" value="Genomic_DNA"/>
</dbReference>
<keyword evidence="8 11" id="KW-0472">Membrane</keyword>
<dbReference type="SUPFAM" id="SSF52540">
    <property type="entry name" value="P-loop containing nucleoside triphosphate hydrolases"/>
    <property type="match status" value="3"/>
</dbReference>
<evidence type="ECO:0000313" key="14">
    <source>
        <dbReference type="Proteomes" id="UP001595858"/>
    </source>
</evidence>